<dbReference type="InterPro" id="IPR038721">
    <property type="entry name" value="IS701-like_DDE_dom"/>
</dbReference>
<proteinExistence type="predicted"/>
<evidence type="ECO:0000313" key="3">
    <source>
        <dbReference type="EMBL" id="GAA4263831.1"/>
    </source>
</evidence>
<evidence type="ECO:0000313" key="4">
    <source>
        <dbReference type="Proteomes" id="UP001500620"/>
    </source>
</evidence>
<dbReference type="EMBL" id="BAABAT010000081">
    <property type="protein sequence ID" value="GAA4263831.1"/>
    <property type="molecule type" value="Genomic_DNA"/>
</dbReference>
<feature type="compositionally biased region" description="Basic residues" evidence="1">
    <location>
        <begin position="82"/>
        <end position="97"/>
    </location>
</feature>
<feature type="domain" description="Transposase IS701-like DDE" evidence="2">
    <location>
        <begin position="2"/>
        <end position="92"/>
    </location>
</feature>
<sequence length="97" mass="10454">MDAGPPPKWVTADEAYGKEGEFRLWLQQPQIGYVLAVPCNQKVPTERGGARADGWAAARPPWPGNAAPAATAWRGPGSTTGRSRHCPTRSRTRSTGR</sequence>
<evidence type="ECO:0000256" key="1">
    <source>
        <dbReference type="SAM" id="MobiDB-lite"/>
    </source>
</evidence>
<accession>A0ABP8DVB3</accession>
<organism evidence="3 4">
    <name type="scientific">Dactylosporangium darangshiense</name>
    <dbReference type="NCBI Taxonomy" id="579108"/>
    <lineage>
        <taxon>Bacteria</taxon>
        <taxon>Bacillati</taxon>
        <taxon>Actinomycetota</taxon>
        <taxon>Actinomycetes</taxon>
        <taxon>Micromonosporales</taxon>
        <taxon>Micromonosporaceae</taxon>
        <taxon>Dactylosporangium</taxon>
    </lineage>
</organism>
<dbReference type="Proteomes" id="UP001500620">
    <property type="component" value="Unassembled WGS sequence"/>
</dbReference>
<dbReference type="Pfam" id="PF13546">
    <property type="entry name" value="DDE_5"/>
    <property type="match status" value="1"/>
</dbReference>
<protein>
    <recommendedName>
        <fullName evidence="2">Transposase IS701-like DDE domain-containing protein</fullName>
    </recommendedName>
</protein>
<gene>
    <name evidence="3" type="ORF">GCM10022255_111940</name>
</gene>
<dbReference type="RefSeq" id="WP_380139497.1">
    <property type="nucleotide sequence ID" value="NZ_BAABAT010000081.1"/>
</dbReference>
<comment type="caution">
    <text evidence="3">The sequence shown here is derived from an EMBL/GenBank/DDBJ whole genome shotgun (WGS) entry which is preliminary data.</text>
</comment>
<reference evidence="4" key="1">
    <citation type="journal article" date="2019" name="Int. J. Syst. Evol. Microbiol.">
        <title>The Global Catalogue of Microorganisms (GCM) 10K type strain sequencing project: providing services to taxonomists for standard genome sequencing and annotation.</title>
        <authorList>
            <consortium name="The Broad Institute Genomics Platform"/>
            <consortium name="The Broad Institute Genome Sequencing Center for Infectious Disease"/>
            <person name="Wu L."/>
            <person name="Ma J."/>
        </authorList>
    </citation>
    <scope>NUCLEOTIDE SEQUENCE [LARGE SCALE GENOMIC DNA]</scope>
    <source>
        <strain evidence="4">JCM 17441</strain>
    </source>
</reference>
<name>A0ABP8DVB3_9ACTN</name>
<keyword evidence="4" id="KW-1185">Reference proteome</keyword>
<evidence type="ECO:0000259" key="2">
    <source>
        <dbReference type="Pfam" id="PF13546"/>
    </source>
</evidence>
<feature type="region of interest" description="Disordered" evidence="1">
    <location>
        <begin position="44"/>
        <end position="97"/>
    </location>
</feature>
<feature type="compositionally biased region" description="Low complexity" evidence="1">
    <location>
        <begin position="52"/>
        <end position="77"/>
    </location>
</feature>